<dbReference type="AlphaFoldDB" id="A0AAX4HB58"/>
<evidence type="ECO:0000313" key="2">
    <source>
        <dbReference type="EMBL" id="WPK25727.1"/>
    </source>
</evidence>
<gene>
    <name evidence="2" type="ORF">PUMCH_003054</name>
</gene>
<accession>A0AAX4HB58</accession>
<protein>
    <submittedName>
        <fullName evidence="2">Uncharacterized protein</fullName>
    </submittedName>
</protein>
<dbReference type="RefSeq" id="XP_062878109.1">
    <property type="nucleotide sequence ID" value="XM_063022039.1"/>
</dbReference>
<dbReference type="GeneID" id="88174118"/>
<dbReference type="GO" id="GO:0003735">
    <property type="term" value="F:structural constituent of ribosome"/>
    <property type="evidence" value="ECO:0007669"/>
    <property type="project" value="TreeGrafter"/>
</dbReference>
<dbReference type="GO" id="GO:0070124">
    <property type="term" value="P:mitochondrial translational initiation"/>
    <property type="evidence" value="ECO:0007669"/>
    <property type="project" value="TreeGrafter"/>
</dbReference>
<proteinExistence type="predicted"/>
<keyword evidence="3" id="KW-1185">Reference proteome</keyword>
<organism evidence="2 3">
    <name type="scientific">Australozyma saopauloensis</name>
    <dbReference type="NCBI Taxonomy" id="291208"/>
    <lineage>
        <taxon>Eukaryota</taxon>
        <taxon>Fungi</taxon>
        <taxon>Dikarya</taxon>
        <taxon>Ascomycota</taxon>
        <taxon>Saccharomycotina</taxon>
        <taxon>Pichiomycetes</taxon>
        <taxon>Metschnikowiaceae</taxon>
        <taxon>Australozyma</taxon>
    </lineage>
</organism>
<name>A0AAX4HB58_9ASCO</name>
<dbReference type="EMBL" id="CP138897">
    <property type="protein sequence ID" value="WPK25727.1"/>
    <property type="molecule type" value="Genomic_DNA"/>
</dbReference>
<feature type="compositionally biased region" description="Polar residues" evidence="1">
    <location>
        <begin position="317"/>
        <end position="338"/>
    </location>
</feature>
<dbReference type="Proteomes" id="UP001338582">
    <property type="component" value="Chromosome 4"/>
</dbReference>
<dbReference type="PANTHER" id="PTHR28058">
    <property type="entry name" value="37S RIBOSOMAL PROTEIN MRP51, MITOCHONDRIAL"/>
    <property type="match status" value="1"/>
</dbReference>
<evidence type="ECO:0000313" key="3">
    <source>
        <dbReference type="Proteomes" id="UP001338582"/>
    </source>
</evidence>
<sequence length="357" mass="39541">MNNQEIYKLFKNSRLAQVATPMTKTIRGATQPVPTHQLILTTTSNALRSNFGLKTALPKQVGFSGIEFNNIDNARKMPDVEKSSGYKFNRLRFQESELVLKKAYNRPNPLFALPESKTVLSLKAGLPDTAVSKFNMGNDASLSEVKALLKRNPEIRRLFREWLLENSPESVMLKIPSKLDQLLKDFLASSPLVRKQFGISDLIKSDTSSKNTIQGSAGLSYLQRGRLTNSPNGVKSGFIAPGRLVKGNREAAIGGFVAGVNERTLQLQSNYINNAPGKHSRQFVLPFKVVEAELTPKGAVRMFADGVRVGDWMRNSDVGSSRNYTPSNPNFNSMSERNQQDTNALEALLGLVSRPRN</sequence>
<dbReference type="Pfam" id="PF11709">
    <property type="entry name" value="Mit_ribos_Mrp51"/>
    <property type="match status" value="1"/>
</dbReference>
<dbReference type="KEGG" id="asau:88174118"/>
<feature type="region of interest" description="Disordered" evidence="1">
    <location>
        <begin position="315"/>
        <end position="338"/>
    </location>
</feature>
<dbReference type="GO" id="GO:0005763">
    <property type="term" value="C:mitochondrial small ribosomal subunit"/>
    <property type="evidence" value="ECO:0007669"/>
    <property type="project" value="TreeGrafter"/>
</dbReference>
<dbReference type="PANTHER" id="PTHR28058:SF1">
    <property type="entry name" value="SMALL RIBOSOMAL SUBUNIT PROTEIN BS1M"/>
    <property type="match status" value="1"/>
</dbReference>
<reference evidence="2 3" key="1">
    <citation type="submission" date="2023-10" db="EMBL/GenBank/DDBJ databases">
        <title>Draft Genome Sequence of Candida saopaulonensis from a very Premature Infant with Sepsis.</title>
        <authorList>
            <person name="Ning Y."/>
            <person name="Dai R."/>
            <person name="Xiao M."/>
            <person name="Xu Y."/>
            <person name="Yan Q."/>
            <person name="Zhang L."/>
        </authorList>
    </citation>
    <scope>NUCLEOTIDE SEQUENCE [LARGE SCALE GENOMIC DNA]</scope>
    <source>
        <strain evidence="2 3">19XY460</strain>
    </source>
</reference>
<dbReference type="InterPro" id="IPR016712">
    <property type="entry name" value="Rbsml_bS1m-like"/>
</dbReference>
<dbReference type="PIRSF" id="PIRSF018156">
    <property type="entry name" value="MRPL51_fungal"/>
    <property type="match status" value="1"/>
</dbReference>
<evidence type="ECO:0000256" key="1">
    <source>
        <dbReference type="SAM" id="MobiDB-lite"/>
    </source>
</evidence>